<sequence length="31" mass="3717">MDMAIYEEVLAWADRLPPWRQDALRRLCIQG</sequence>
<comment type="caution">
    <text evidence="1">The sequence shown here is derived from an EMBL/GenBank/DDBJ whole genome shotgun (WGS) entry which is preliminary data.</text>
</comment>
<gene>
    <name evidence="1" type="ORF">PSYMO_39985</name>
</gene>
<accession>A0A656GPF4</accession>
<protein>
    <submittedName>
        <fullName evidence="1">Orf15</fullName>
    </submittedName>
</protein>
<name>A0A656GPF4_PSEA0</name>
<feature type="non-terminal residue" evidence="1">
    <location>
        <position position="31"/>
    </location>
</feature>
<dbReference type="AlphaFoldDB" id="A0A656GPF4"/>
<evidence type="ECO:0000313" key="1">
    <source>
        <dbReference type="EMBL" id="EGH27345.1"/>
    </source>
</evidence>
<dbReference type="EMBL" id="AEAG01003374">
    <property type="protein sequence ID" value="EGH27345.1"/>
    <property type="molecule type" value="Genomic_DNA"/>
</dbReference>
<dbReference type="Proteomes" id="UP000003465">
    <property type="component" value="Unassembled WGS sequence"/>
</dbReference>
<evidence type="ECO:0000313" key="2">
    <source>
        <dbReference type="Proteomes" id="UP000003465"/>
    </source>
</evidence>
<proteinExistence type="predicted"/>
<organism evidence="1 2">
    <name type="scientific">Pseudomonas amygdali pv. mori str. 301020</name>
    <dbReference type="NCBI Taxonomy" id="629261"/>
    <lineage>
        <taxon>Bacteria</taxon>
        <taxon>Pseudomonadati</taxon>
        <taxon>Pseudomonadota</taxon>
        <taxon>Gammaproteobacteria</taxon>
        <taxon>Pseudomonadales</taxon>
        <taxon>Pseudomonadaceae</taxon>
        <taxon>Pseudomonas</taxon>
        <taxon>Pseudomonas amygdali</taxon>
    </lineage>
</organism>
<reference evidence="1 2" key="1">
    <citation type="journal article" date="2011" name="PLoS Pathog.">
        <title>Dynamic evolution of pathogenicity revealed by sequencing and comparative genomics of 19 Pseudomonas syringae isolates.</title>
        <authorList>
            <person name="Baltrus D.A."/>
            <person name="Nishimura M.T."/>
            <person name="Romanchuk A."/>
            <person name="Chang J.H."/>
            <person name="Mukhtar M.S."/>
            <person name="Cherkis K."/>
            <person name="Roach J."/>
            <person name="Grant S.R."/>
            <person name="Jones C.D."/>
            <person name="Dangl J.L."/>
        </authorList>
    </citation>
    <scope>NUCLEOTIDE SEQUENCE [LARGE SCALE GENOMIC DNA]</scope>
    <source>
        <strain evidence="1 2">301020</strain>
    </source>
</reference>